<dbReference type="InterPro" id="IPR051536">
    <property type="entry name" value="UDG_Type-4/5"/>
</dbReference>
<evidence type="ECO:0000256" key="5">
    <source>
        <dbReference type="ARBA" id="ARBA00023004"/>
    </source>
</evidence>
<evidence type="ECO:0000313" key="10">
    <source>
        <dbReference type="Proteomes" id="UP001139410"/>
    </source>
</evidence>
<evidence type="ECO:0000256" key="6">
    <source>
        <dbReference type="ARBA" id="ARBA00023014"/>
    </source>
</evidence>
<dbReference type="GO" id="GO:0046872">
    <property type="term" value="F:metal ion binding"/>
    <property type="evidence" value="ECO:0007669"/>
    <property type="project" value="UniProtKB-KW"/>
</dbReference>
<comment type="caution">
    <text evidence="9">The sequence shown here is derived from an EMBL/GenBank/DDBJ whole genome shotgun (WGS) entry which is preliminary data.</text>
</comment>
<dbReference type="AlphaFoldDB" id="A0A9X1QIP9"/>
<evidence type="ECO:0000313" key="9">
    <source>
        <dbReference type="EMBL" id="MCF2514171.1"/>
    </source>
</evidence>
<dbReference type="PANTHER" id="PTHR33693:SF1">
    <property type="entry name" value="TYPE-4 URACIL-DNA GLYCOSYLASE"/>
    <property type="match status" value="1"/>
</dbReference>
<dbReference type="GO" id="GO:0006281">
    <property type="term" value="P:DNA repair"/>
    <property type="evidence" value="ECO:0007669"/>
    <property type="project" value="UniProtKB-KW"/>
</dbReference>
<dbReference type="InterPro" id="IPR036895">
    <property type="entry name" value="Uracil-DNA_glycosylase-like_sf"/>
</dbReference>
<evidence type="ECO:0000256" key="3">
    <source>
        <dbReference type="ARBA" id="ARBA00022763"/>
    </source>
</evidence>
<evidence type="ECO:0000256" key="2">
    <source>
        <dbReference type="ARBA" id="ARBA00022723"/>
    </source>
</evidence>
<dbReference type="GO" id="GO:0051539">
    <property type="term" value="F:4 iron, 4 sulfur cluster binding"/>
    <property type="evidence" value="ECO:0007669"/>
    <property type="project" value="UniProtKB-KW"/>
</dbReference>
<proteinExistence type="predicted"/>
<keyword evidence="1" id="KW-0004">4Fe-4S</keyword>
<dbReference type="Proteomes" id="UP001139410">
    <property type="component" value="Unassembled WGS sequence"/>
</dbReference>
<name>A0A9X1QIP9_9SPHN</name>
<evidence type="ECO:0000256" key="1">
    <source>
        <dbReference type="ARBA" id="ARBA00022485"/>
    </source>
</evidence>
<evidence type="ECO:0000259" key="8">
    <source>
        <dbReference type="Pfam" id="PF03167"/>
    </source>
</evidence>
<reference evidence="9" key="1">
    <citation type="submission" date="2022-01" db="EMBL/GenBank/DDBJ databases">
        <authorList>
            <person name="Jo J.-H."/>
            <person name="Im W.-T."/>
        </authorList>
    </citation>
    <scope>NUCLEOTIDE SEQUENCE</scope>
    <source>
        <strain evidence="9">G124</strain>
    </source>
</reference>
<dbReference type="GO" id="GO:0097506">
    <property type="term" value="F:deaminated base DNA N-glycosylase activity"/>
    <property type="evidence" value="ECO:0007669"/>
    <property type="project" value="UniProtKB-ARBA"/>
</dbReference>
<keyword evidence="3" id="KW-0227">DNA damage</keyword>
<dbReference type="Gene3D" id="3.40.470.10">
    <property type="entry name" value="Uracil-DNA glycosylase-like domain"/>
    <property type="match status" value="1"/>
</dbReference>
<feature type="domain" description="Uracil-DNA glycosylase-like" evidence="8">
    <location>
        <begin position="86"/>
        <end position="221"/>
    </location>
</feature>
<accession>A0A9X1QIP9</accession>
<keyword evidence="5" id="KW-0408">Iron</keyword>
<evidence type="ECO:0000256" key="4">
    <source>
        <dbReference type="ARBA" id="ARBA00022801"/>
    </source>
</evidence>
<keyword evidence="7" id="KW-0234">DNA repair</keyword>
<dbReference type="EMBL" id="JAKFGM010000001">
    <property type="protein sequence ID" value="MCF2514171.1"/>
    <property type="molecule type" value="Genomic_DNA"/>
</dbReference>
<keyword evidence="4" id="KW-0378">Hydrolase</keyword>
<protein>
    <submittedName>
        <fullName evidence="9">Uracil-DNA glycosylase</fullName>
    </submittedName>
</protein>
<organism evidence="9 10">
    <name type="scientific">Sphingomonas cremea</name>
    <dbReference type="NCBI Taxonomy" id="2904799"/>
    <lineage>
        <taxon>Bacteria</taxon>
        <taxon>Pseudomonadati</taxon>
        <taxon>Pseudomonadota</taxon>
        <taxon>Alphaproteobacteria</taxon>
        <taxon>Sphingomonadales</taxon>
        <taxon>Sphingomonadaceae</taxon>
        <taxon>Sphingomonas</taxon>
    </lineage>
</organism>
<dbReference type="RefSeq" id="WP_235066651.1">
    <property type="nucleotide sequence ID" value="NZ_JAKFGM010000001.1"/>
</dbReference>
<dbReference type="InterPro" id="IPR005122">
    <property type="entry name" value="Uracil-DNA_glycosylase-like"/>
</dbReference>
<sequence length="230" mass="25023">MQAIDRKAADSLIGWWIEAGVDEPVGESPRDWLRRSPTAAPLDQPYPVAMAEQAGTLAAFQDWLATGIGLPMDRPGAIRIAPQGIEGAKLMLMSDLPGREDAADGKLIGGEAWGLAKNMLAAIGIEPDAAYVASLTCFYTPGARFNGELEPCAAIARDHIRLARPERLLLFGDAPARALLGEPLAKARSRVHRIEGIRTVATFHPRWLLQRPSDKALSWRDLLLLMSEND</sequence>
<evidence type="ECO:0000256" key="7">
    <source>
        <dbReference type="ARBA" id="ARBA00023204"/>
    </source>
</evidence>
<dbReference type="SUPFAM" id="SSF52141">
    <property type="entry name" value="Uracil-DNA glycosylase-like"/>
    <property type="match status" value="1"/>
</dbReference>
<dbReference type="PANTHER" id="PTHR33693">
    <property type="entry name" value="TYPE-5 URACIL-DNA GLYCOSYLASE"/>
    <property type="match status" value="1"/>
</dbReference>
<keyword evidence="6" id="KW-0411">Iron-sulfur</keyword>
<keyword evidence="2" id="KW-0479">Metal-binding</keyword>
<gene>
    <name evidence="9" type="ORF">LVY65_03685</name>
</gene>
<keyword evidence="10" id="KW-1185">Reference proteome</keyword>
<dbReference type="Pfam" id="PF03167">
    <property type="entry name" value="UDG"/>
    <property type="match status" value="1"/>
</dbReference>